<accession>A0ABN8HTX8</accession>
<evidence type="ECO:0000313" key="15">
    <source>
        <dbReference type="Proteomes" id="UP000837857"/>
    </source>
</evidence>
<organism evidence="14 15">
    <name type="scientific">Iphiclides podalirius</name>
    <name type="common">scarce swallowtail</name>
    <dbReference type="NCBI Taxonomy" id="110791"/>
    <lineage>
        <taxon>Eukaryota</taxon>
        <taxon>Metazoa</taxon>
        <taxon>Ecdysozoa</taxon>
        <taxon>Arthropoda</taxon>
        <taxon>Hexapoda</taxon>
        <taxon>Insecta</taxon>
        <taxon>Pterygota</taxon>
        <taxon>Neoptera</taxon>
        <taxon>Endopterygota</taxon>
        <taxon>Lepidoptera</taxon>
        <taxon>Glossata</taxon>
        <taxon>Ditrysia</taxon>
        <taxon>Papilionoidea</taxon>
        <taxon>Papilionidae</taxon>
        <taxon>Papilioninae</taxon>
        <taxon>Iphiclides</taxon>
    </lineage>
</organism>
<keyword evidence="5" id="KW-0812">Transmembrane</keyword>
<evidence type="ECO:0000313" key="14">
    <source>
        <dbReference type="EMBL" id="CAH2039173.1"/>
    </source>
</evidence>
<keyword evidence="3" id="KW-0328">Glycosyltransferase</keyword>
<comment type="pathway">
    <text evidence="2">Protein modification; protein glycosylation.</text>
</comment>
<name>A0ABN8HTX8_9NEOP</name>
<dbReference type="PANTHER" id="PTHR13036">
    <property type="entry name" value="BETA1,4 MANNOSYLTRANSFERASE"/>
    <property type="match status" value="1"/>
</dbReference>
<dbReference type="PANTHER" id="PTHR13036:SF0">
    <property type="entry name" value="CHITOBIOSYLDIPHOSPHODOLICHOL BETA-MANNOSYLTRANSFERASE"/>
    <property type="match status" value="1"/>
</dbReference>
<evidence type="ECO:0000256" key="2">
    <source>
        <dbReference type="ARBA" id="ARBA00004922"/>
    </source>
</evidence>
<proteinExistence type="predicted"/>
<evidence type="ECO:0000256" key="12">
    <source>
        <dbReference type="ARBA" id="ARBA00045071"/>
    </source>
</evidence>
<dbReference type="EMBL" id="OW152823">
    <property type="protein sequence ID" value="CAH2039173.1"/>
    <property type="molecule type" value="Genomic_DNA"/>
</dbReference>
<dbReference type="Gene3D" id="3.40.50.2000">
    <property type="entry name" value="Glycogen Phosphorylase B"/>
    <property type="match status" value="1"/>
</dbReference>
<keyword evidence="7" id="KW-1133">Transmembrane helix</keyword>
<evidence type="ECO:0000256" key="1">
    <source>
        <dbReference type="ARBA" id="ARBA00004389"/>
    </source>
</evidence>
<comment type="subcellular location">
    <subcellularLocation>
        <location evidence="1">Endoplasmic reticulum membrane</location>
        <topology evidence="1">Single-pass membrane protein</topology>
    </subcellularLocation>
</comment>
<dbReference type="Proteomes" id="UP000837857">
    <property type="component" value="Chromosome 11"/>
</dbReference>
<keyword evidence="8" id="KW-0472">Membrane</keyword>
<dbReference type="InterPro" id="IPR026051">
    <property type="entry name" value="ALG1-like"/>
</dbReference>
<sequence length="268" mass="31013">MKEDLSENWNIGATVLYDRPPSIFRTISLQEKHEWFLKFCQKYSEHFEQNSEEDNSDDSVNTVFTHYFGNEVKLKPNRPGLLFSSTSWTPDEDFSILMEALQVYETTYNITKNLPKLICVITGNGPMKQHYKDKIASRNWQHVKVITPWLDACDYPTMVASADLGVCLHTSSSGLDLPMKVVDMFGAGLPVCAFSFKCLDELVHDGINGYVFKTSNELSKLLVEWFDGFPNNTEMNKIAERMRREVSQFQESRWEGNWNLRAKQFFET</sequence>
<dbReference type="InterPro" id="IPR001296">
    <property type="entry name" value="Glyco_trans_1"/>
</dbReference>
<evidence type="ECO:0000259" key="13">
    <source>
        <dbReference type="Pfam" id="PF00534"/>
    </source>
</evidence>
<evidence type="ECO:0000256" key="3">
    <source>
        <dbReference type="ARBA" id="ARBA00022676"/>
    </source>
</evidence>
<evidence type="ECO:0000256" key="9">
    <source>
        <dbReference type="ARBA" id="ARBA00031434"/>
    </source>
</evidence>
<evidence type="ECO:0000256" key="10">
    <source>
        <dbReference type="ARBA" id="ARBA00031566"/>
    </source>
</evidence>
<feature type="non-terminal residue" evidence="14">
    <location>
        <position position="1"/>
    </location>
</feature>
<reference evidence="14" key="1">
    <citation type="submission" date="2022-03" db="EMBL/GenBank/DDBJ databases">
        <authorList>
            <person name="Martin H S."/>
        </authorList>
    </citation>
    <scope>NUCLEOTIDE SEQUENCE</scope>
</reference>
<evidence type="ECO:0000256" key="8">
    <source>
        <dbReference type="ARBA" id="ARBA00023136"/>
    </source>
</evidence>
<evidence type="ECO:0000256" key="5">
    <source>
        <dbReference type="ARBA" id="ARBA00022692"/>
    </source>
</evidence>
<keyword evidence="15" id="KW-1185">Reference proteome</keyword>
<evidence type="ECO:0000256" key="4">
    <source>
        <dbReference type="ARBA" id="ARBA00022679"/>
    </source>
</evidence>
<protein>
    <recommendedName>
        <fullName evidence="10">Beta-1,4-mannosyltransferase</fullName>
    </recommendedName>
    <alternativeName>
        <fullName evidence="11">GDP-Man:GlcNAc2-PP-dolichol mannosyltransferase</fullName>
    </alternativeName>
    <alternativeName>
        <fullName evidence="9">GDP-mannose-dolichol diphosphochitobiose mannosyltransferase</fullName>
    </alternativeName>
</protein>
<comment type="catalytic activity">
    <reaction evidence="12">
        <text>an N,N'-diacetylchitobiosyl-diphospho-di-trans,poly-cis-dolichol + GDP-alpha-D-mannose = a beta-D-Man-(1-&gt;4)-beta-D-GlcNAc-(1-&gt;4)-alpha-D-GlcNAc-diphospho-di-trans,poly-cis-dolichol + GDP + H(+)</text>
        <dbReference type="Rhea" id="RHEA:13865"/>
        <dbReference type="Rhea" id="RHEA-COMP:19510"/>
        <dbReference type="Rhea" id="RHEA-COMP:19511"/>
        <dbReference type="ChEBI" id="CHEBI:15378"/>
        <dbReference type="ChEBI" id="CHEBI:57269"/>
        <dbReference type="ChEBI" id="CHEBI:57527"/>
        <dbReference type="ChEBI" id="CHEBI:58189"/>
        <dbReference type="ChEBI" id="CHEBI:58472"/>
        <dbReference type="EC" id="2.4.1.142"/>
    </reaction>
    <physiologicalReaction direction="left-to-right" evidence="12">
        <dbReference type="Rhea" id="RHEA:13866"/>
    </physiologicalReaction>
</comment>
<evidence type="ECO:0000256" key="7">
    <source>
        <dbReference type="ARBA" id="ARBA00022989"/>
    </source>
</evidence>
<dbReference type="SUPFAM" id="SSF53756">
    <property type="entry name" value="UDP-Glycosyltransferase/glycogen phosphorylase"/>
    <property type="match status" value="1"/>
</dbReference>
<dbReference type="Pfam" id="PF00534">
    <property type="entry name" value="Glycos_transf_1"/>
    <property type="match status" value="1"/>
</dbReference>
<evidence type="ECO:0000256" key="6">
    <source>
        <dbReference type="ARBA" id="ARBA00022824"/>
    </source>
</evidence>
<keyword evidence="4" id="KW-0808">Transferase</keyword>
<gene>
    <name evidence="14" type="ORF">IPOD504_LOCUS1542</name>
</gene>
<keyword evidence="6" id="KW-0256">Endoplasmic reticulum</keyword>
<feature type="domain" description="Glycosyl transferase family 1" evidence="13">
    <location>
        <begin position="83"/>
        <end position="235"/>
    </location>
</feature>
<evidence type="ECO:0000256" key="11">
    <source>
        <dbReference type="ARBA" id="ARBA00033088"/>
    </source>
</evidence>